<dbReference type="EMBL" id="CP003389">
    <property type="protein sequence ID" value="AFE03332.1"/>
    <property type="molecule type" value="Genomic_DNA"/>
</dbReference>
<dbReference type="STRING" id="1144275.COCOR_00197"/>
<dbReference type="HOGENOM" id="CLU_021033_0_0_7"/>
<dbReference type="SUPFAM" id="SSF49313">
    <property type="entry name" value="Cadherin-like"/>
    <property type="match status" value="1"/>
</dbReference>
<dbReference type="Pfam" id="PF05345">
    <property type="entry name" value="He_PIG"/>
    <property type="match status" value="1"/>
</dbReference>
<name>H8MWI7_CORCM</name>
<dbReference type="Gene3D" id="2.60.40.1260">
    <property type="entry name" value="Lamin Tail domain"/>
    <property type="match status" value="1"/>
</dbReference>
<dbReference type="InterPro" id="IPR036415">
    <property type="entry name" value="Lamin_tail_dom_sf"/>
</dbReference>
<dbReference type="InParanoid" id="H8MWI7"/>
<feature type="region of interest" description="Disordered" evidence="1">
    <location>
        <begin position="19"/>
        <end position="128"/>
    </location>
</feature>
<organism evidence="4 5">
    <name type="scientific">Corallococcus coralloides (strain ATCC 25202 / DSM 2259 / NBRC 100086 / M2)</name>
    <name type="common">Myxococcus coralloides</name>
    <dbReference type="NCBI Taxonomy" id="1144275"/>
    <lineage>
        <taxon>Bacteria</taxon>
        <taxon>Pseudomonadati</taxon>
        <taxon>Myxococcota</taxon>
        <taxon>Myxococcia</taxon>
        <taxon>Myxococcales</taxon>
        <taxon>Cystobacterineae</taxon>
        <taxon>Myxococcaceae</taxon>
        <taxon>Corallococcus</taxon>
    </lineage>
</organism>
<dbReference type="InterPro" id="IPR036691">
    <property type="entry name" value="Endo/exonu/phosph_ase_sf"/>
</dbReference>
<reference evidence="5" key="2">
    <citation type="submission" date="2012-03" db="EMBL/GenBank/DDBJ databases">
        <title>Genome sequence of the fruiting myxobacterium Corallococcus coralloides DSM 2259.</title>
        <authorList>
            <person name="Huntley S."/>
            <person name="Zhang Y."/>
            <person name="Treuner-Lange A."/>
            <person name="Sensen C.W."/>
            <person name="Sogaard-Andersen L."/>
        </authorList>
    </citation>
    <scope>NUCLEOTIDE SEQUENCE [LARGE SCALE GENOMIC DNA]</scope>
    <source>
        <strain evidence="5">ATCC 25202 / DSM 2259 / NBRC 100086 / M2</strain>
    </source>
</reference>
<dbReference type="GO" id="GO:0004519">
    <property type="term" value="F:endonuclease activity"/>
    <property type="evidence" value="ECO:0007669"/>
    <property type="project" value="UniProtKB-KW"/>
</dbReference>
<dbReference type="SUPFAM" id="SSF56219">
    <property type="entry name" value="DNase I-like"/>
    <property type="match status" value="1"/>
</dbReference>
<reference evidence="4 5" key="1">
    <citation type="journal article" date="2012" name="J. Bacteriol.">
        <title>Complete Genome Sequence of the Fruiting Myxobacterium Corallococcus coralloides DSM 2259.</title>
        <authorList>
            <person name="Huntley S."/>
            <person name="Zhang Y."/>
            <person name="Treuner-Lange A."/>
            <person name="Kneip S."/>
            <person name="Sensen C.W."/>
            <person name="Sogaard-Andersen L."/>
        </authorList>
    </citation>
    <scope>NUCLEOTIDE SEQUENCE [LARGE SCALE GENOMIC DNA]</scope>
    <source>
        <strain evidence="5">ATCC 25202 / DSM 2259 / NBRC 100086 / M2</strain>
    </source>
</reference>
<dbReference type="GO" id="GO:0016020">
    <property type="term" value="C:membrane"/>
    <property type="evidence" value="ECO:0007669"/>
    <property type="project" value="InterPro"/>
</dbReference>
<dbReference type="InterPro" id="IPR001322">
    <property type="entry name" value="Lamin_tail_dom"/>
</dbReference>
<dbReference type="Gene3D" id="2.60.40.10">
    <property type="entry name" value="Immunoglobulins"/>
    <property type="match status" value="1"/>
</dbReference>
<feature type="signal peptide" evidence="2">
    <location>
        <begin position="1"/>
        <end position="22"/>
    </location>
</feature>
<evidence type="ECO:0000256" key="2">
    <source>
        <dbReference type="SAM" id="SignalP"/>
    </source>
</evidence>
<dbReference type="InterPro" id="IPR015919">
    <property type="entry name" value="Cadherin-like_sf"/>
</dbReference>
<accession>H8MWI7</accession>
<feature type="chain" id="PRO_5003614602" evidence="2">
    <location>
        <begin position="23"/>
        <end position="756"/>
    </location>
</feature>
<dbReference type="PROSITE" id="PS51841">
    <property type="entry name" value="LTD"/>
    <property type="match status" value="1"/>
</dbReference>
<feature type="domain" description="LTD" evidence="3">
    <location>
        <begin position="593"/>
        <end position="714"/>
    </location>
</feature>
<dbReference type="KEGG" id="ccx:COCOR_00197"/>
<dbReference type="AlphaFoldDB" id="H8MWI7"/>
<dbReference type="Gene3D" id="3.60.10.10">
    <property type="entry name" value="Endonuclease/exonuclease/phosphatase"/>
    <property type="match status" value="1"/>
</dbReference>
<keyword evidence="4" id="KW-0269">Exonuclease</keyword>
<proteinExistence type="predicted"/>
<evidence type="ECO:0000313" key="5">
    <source>
        <dbReference type="Proteomes" id="UP000007587"/>
    </source>
</evidence>
<keyword evidence="4" id="KW-0378">Hydrolase</keyword>
<evidence type="ECO:0000259" key="3">
    <source>
        <dbReference type="PROSITE" id="PS51841"/>
    </source>
</evidence>
<dbReference type="PROSITE" id="PS51257">
    <property type="entry name" value="PROKAR_LIPOPROTEIN"/>
    <property type="match status" value="1"/>
</dbReference>
<keyword evidence="5" id="KW-1185">Reference proteome</keyword>
<keyword evidence="4" id="KW-0255">Endonuclease</keyword>
<feature type="compositionally biased region" description="Gly residues" evidence="1">
    <location>
        <begin position="60"/>
        <end position="89"/>
    </location>
</feature>
<evidence type="ECO:0000256" key="1">
    <source>
        <dbReference type="SAM" id="MobiDB-lite"/>
    </source>
</evidence>
<dbReference type="eggNOG" id="COG2374">
    <property type="taxonomic scope" value="Bacteria"/>
</dbReference>
<feature type="compositionally biased region" description="Gly residues" evidence="1">
    <location>
        <begin position="99"/>
        <end position="112"/>
    </location>
</feature>
<protein>
    <submittedName>
        <fullName evidence="4">Endonuclease/exonuclease/phosphatase</fullName>
    </submittedName>
</protein>
<keyword evidence="2" id="KW-0732">Signal</keyword>
<dbReference type="Pfam" id="PF00932">
    <property type="entry name" value="LTD"/>
    <property type="match status" value="1"/>
</dbReference>
<keyword evidence="4" id="KW-0540">Nuclease</keyword>
<evidence type="ECO:0000313" key="4">
    <source>
        <dbReference type="EMBL" id="AFE03332.1"/>
    </source>
</evidence>
<sequence>MALPRIVAPLVALLLLTACPGATPPTPVEPSDSGVKADGGASDGGGEQADGGEQEDGGLSSDGGSDGGTADGGTPDDGGVPGDDGGPGDAGALDAGGASDDGGSPGDGGVPSDGGSMPPDAGVPDAGIPALSVTSLGLGDGRVGEPYAMTFTASGGRAPLTWSFTGTLAAGLTLSTDGALSGTPTAAGTVPFTVIVRDADGQTASARLLLRVEPLLSLFTVGHWNLEWFGAPNQGPANSTSGGGVPDDLQVAGATSVIRDAGAHVWGLVEMVDTADFNTLMAGLPGGYRGFLANNTTYVLSGTSLYSAGEQKPGILYDSSLTYRSAQVILTAQAADFGGRPPLRVDFTTRIHGEDAPLVVIVTHMKAFEDMTSYGQRQRSSTALKSYLDQWLPEARVLVIGDWNDDLDHSISTQNGVALPTPFANFLDDPTHYTFLTKVLTDATIRTTTEYNEVIDHTLVTDEVAVDAVPGGVQVLRPDTSIPDYAHTVSDHYPVLTRYDLSGVPGPRVRLTAPLGGTFVVGTSLTFTWRSAGVSTVRIEASYDSGDTWNVVAPSVSASAGTFTWTVPDVESDLVRVRVVDMANASRFDMNPGRIWFTRTAPRVIINELLANEPALPGTTAHEFVELYNTGSAPMDLSGWSLWDALNPQHVFAAGTVLQPGRPLVVFGGPAGFPAGTPDTVAASSGSLSLNNTSDTVQLKLPDGGVVDSVEYLSTVDAVSINRSPDLSPDAGFVLHTTLTPGLQSSPGRRADGGAF</sequence>
<dbReference type="GO" id="GO:0004527">
    <property type="term" value="F:exonuclease activity"/>
    <property type="evidence" value="ECO:0007669"/>
    <property type="project" value="UniProtKB-KW"/>
</dbReference>
<dbReference type="SUPFAM" id="SSF74853">
    <property type="entry name" value="Lamin A/C globular tail domain"/>
    <property type="match status" value="1"/>
</dbReference>
<gene>
    <name evidence="4" type="ordered locus">COCOR_00197</name>
</gene>
<dbReference type="InterPro" id="IPR013783">
    <property type="entry name" value="Ig-like_fold"/>
</dbReference>
<dbReference type="RefSeq" id="WP_014393050.1">
    <property type="nucleotide sequence ID" value="NC_017030.1"/>
</dbReference>
<dbReference type="GO" id="GO:0005509">
    <property type="term" value="F:calcium ion binding"/>
    <property type="evidence" value="ECO:0007669"/>
    <property type="project" value="InterPro"/>
</dbReference>
<feature type="compositionally biased region" description="Low complexity" evidence="1">
    <location>
        <begin position="31"/>
        <end position="40"/>
    </location>
</feature>
<dbReference type="Proteomes" id="UP000007587">
    <property type="component" value="Chromosome"/>
</dbReference>